<sequence>MPKSDNGALQLRKLSEASSNSSLTLGCCSARKHFRKRNEAMARQGTCLTSADWSADLQKQIVAIFLSLRRTNVEDKRITCTSCFRITNSSSPSTLKQNDIWKRL</sequence>
<keyword evidence="1" id="KW-1185">Reference proteome</keyword>
<name>A0A1I7X778_HETBA</name>
<dbReference type="AlphaFoldDB" id="A0A1I7X778"/>
<reference evidence="2" key="1">
    <citation type="submission" date="2016-11" db="UniProtKB">
        <authorList>
            <consortium name="WormBaseParasite"/>
        </authorList>
    </citation>
    <scope>IDENTIFICATION</scope>
</reference>
<accession>A0A1I7X778</accession>
<dbReference type="PROSITE" id="PS51257">
    <property type="entry name" value="PROKAR_LIPOPROTEIN"/>
    <property type="match status" value="1"/>
</dbReference>
<proteinExistence type="predicted"/>
<protein>
    <submittedName>
        <fullName evidence="2">Uncharacterized protein</fullName>
    </submittedName>
</protein>
<dbReference type="WBParaSite" id="Hba_13281">
    <property type="protein sequence ID" value="Hba_13281"/>
    <property type="gene ID" value="Hba_13281"/>
</dbReference>
<organism evidence="1 2">
    <name type="scientific">Heterorhabditis bacteriophora</name>
    <name type="common">Entomopathogenic nematode worm</name>
    <dbReference type="NCBI Taxonomy" id="37862"/>
    <lineage>
        <taxon>Eukaryota</taxon>
        <taxon>Metazoa</taxon>
        <taxon>Ecdysozoa</taxon>
        <taxon>Nematoda</taxon>
        <taxon>Chromadorea</taxon>
        <taxon>Rhabditida</taxon>
        <taxon>Rhabditina</taxon>
        <taxon>Rhabditomorpha</taxon>
        <taxon>Strongyloidea</taxon>
        <taxon>Heterorhabditidae</taxon>
        <taxon>Heterorhabditis</taxon>
    </lineage>
</organism>
<evidence type="ECO:0000313" key="2">
    <source>
        <dbReference type="WBParaSite" id="Hba_13281"/>
    </source>
</evidence>
<dbReference type="Proteomes" id="UP000095283">
    <property type="component" value="Unplaced"/>
</dbReference>
<evidence type="ECO:0000313" key="1">
    <source>
        <dbReference type="Proteomes" id="UP000095283"/>
    </source>
</evidence>